<dbReference type="RefSeq" id="WP_345340417.1">
    <property type="nucleotide sequence ID" value="NZ_BAABLI010000015.1"/>
</dbReference>
<evidence type="ECO:0000256" key="5">
    <source>
        <dbReference type="ARBA" id="ARBA00022617"/>
    </source>
</evidence>
<accession>A0ABW4XQZ8</accession>
<keyword evidence="9 13" id="KW-1133">Transmembrane helix</keyword>
<keyword evidence="7 12" id="KW-0479">Metal-binding</keyword>
<dbReference type="InterPro" id="IPR038266">
    <property type="entry name" value="NapC/NirT_cytc_sf"/>
</dbReference>
<dbReference type="InterPro" id="IPR051174">
    <property type="entry name" value="Cytochrome_c-type_ET"/>
</dbReference>
<dbReference type="InterPro" id="IPR024717">
    <property type="entry name" value="NapC/NirT/NrfH"/>
</dbReference>
<dbReference type="PIRSF" id="PIRSF000013">
    <property type="entry name" value="4_hem_cytochrm_NapC"/>
    <property type="match status" value="1"/>
</dbReference>
<dbReference type="PANTHER" id="PTHR30333:SF3">
    <property type="entry name" value="CYTOCHROME C-TYPE PROTEIN TORY"/>
    <property type="match status" value="1"/>
</dbReference>
<dbReference type="Proteomes" id="UP001597380">
    <property type="component" value="Unassembled WGS sequence"/>
</dbReference>
<evidence type="ECO:0000313" key="16">
    <source>
        <dbReference type="Proteomes" id="UP001597380"/>
    </source>
</evidence>
<protein>
    <recommendedName>
        <fullName evidence="12">Cytochrome c-type protein</fullName>
    </recommendedName>
</protein>
<comment type="subcellular location">
    <subcellularLocation>
        <location evidence="1">Cell membrane</location>
        <topology evidence="1">Single-pass membrane protein</topology>
    </subcellularLocation>
</comment>
<keyword evidence="6 13" id="KW-0812">Transmembrane</keyword>
<evidence type="ECO:0000256" key="3">
    <source>
        <dbReference type="ARBA" id="ARBA00022448"/>
    </source>
</evidence>
<organism evidence="15 16">
    <name type="scientific">Corallincola platygyrae</name>
    <dbReference type="NCBI Taxonomy" id="1193278"/>
    <lineage>
        <taxon>Bacteria</taxon>
        <taxon>Pseudomonadati</taxon>
        <taxon>Pseudomonadota</taxon>
        <taxon>Gammaproteobacteria</taxon>
        <taxon>Alteromonadales</taxon>
        <taxon>Psychromonadaceae</taxon>
        <taxon>Corallincola</taxon>
    </lineage>
</organism>
<evidence type="ECO:0000256" key="12">
    <source>
        <dbReference type="PIRNR" id="PIRNR000013"/>
    </source>
</evidence>
<dbReference type="Pfam" id="PF03264">
    <property type="entry name" value="Cytochrom_NNT"/>
    <property type="match status" value="1"/>
</dbReference>
<dbReference type="InterPro" id="IPR005126">
    <property type="entry name" value="NapC/NirT_cyt_c_N"/>
</dbReference>
<evidence type="ECO:0000256" key="11">
    <source>
        <dbReference type="ARBA" id="ARBA00023136"/>
    </source>
</evidence>
<feature type="domain" description="NapC/NirT cytochrome c N-terminal" evidence="14">
    <location>
        <begin position="27"/>
        <end position="186"/>
    </location>
</feature>
<evidence type="ECO:0000256" key="6">
    <source>
        <dbReference type="ARBA" id="ARBA00022692"/>
    </source>
</evidence>
<evidence type="ECO:0000256" key="7">
    <source>
        <dbReference type="ARBA" id="ARBA00022723"/>
    </source>
</evidence>
<dbReference type="Gene3D" id="1.10.3820.10">
    <property type="entry name" value="Di-heme elbow motif domain"/>
    <property type="match status" value="1"/>
</dbReference>
<evidence type="ECO:0000256" key="8">
    <source>
        <dbReference type="ARBA" id="ARBA00022982"/>
    </source>
</evidence>
<keyword evidence="11 13" id="KW-0472">Membrane</keyword>
<reference evidence="16" key="1">
    <citation type="journal article" date="2019" name="Int. J. Syst. Evol. Microbiol.">
        <title>The Global Catalogue of Microorganisms (GCM) 10K type strain sequencing project: providing services to taxonomists for standard genome sequencing and annotation.</title>
        <authorList>
            <consortium name="The Broad Institute Genomics Platform"/>
            <consortium name="The Broad Institute Genome Sequencing Center for Infectious Disease"/>
            <person name="Wu L."/>
            <person name="Ma J."/>
        </authorList>
    </citation>
    <scope>NUCLEOTIDE SEQUENCE [LARGE SCALE GENOMIC DNA]</scope>
    <source>
        <strain evidence="16">CGMCC 1.10992</strain>
    </source>
</reference>
<dbReference type="InterPro" id="IPR036280">
    <property type="entry name" value="Multihaem_cyt_sf"/>
</dbReference>
<proteinExistence type="inferred from homology"/>
<evidence type="ECO:0000256" key="2">
    <source>
        <dbReference type="ARBA" id="ARBA00007395"/>
    </source>
</evidence>
<feature type="transmembrane region" description="Helical" evidence="13">
    <location>
        <begin position="20"/>
        <end position="44"/>
    </location>
</feature>
<evidence type="ECO:0000313" key="15">
    <source>
        <dbReference type="EMBL" id="MFD2097255.1"/>
    </source>
</evidence>
<keyword evidence="3 12" id="KW-0813">Transport</keyword>
<gene>
    <name evidence="15" type="ORF">ACFSJ3_14760</name>
</gene>
<evidence type="ECO:0000256" key="9">
    <source>
        <dbReference type="ARBA" id="ARBA00022989"/>
    </source>
</evidence>
<evidence type="ECO:0000256" key="1">
    <source>
        <dbReference type="ARBA" id="ARBA00004162"/>
    </source>
</evidence>
<keyword evidence="16" id="KW-1185">Reference proteome</keyword>
<keyword evidence="4" id="KW-1003">Cell membrane</keyword>
<keyword evidence="8 12" id="KW-0249">Electron transport</keyword>
<keyword evidence="5 12" id="KW-0349">Heme</keyword>
<comment type="caution">
    <text evidence="15">The sequence shown here is derived from an EMBL/GenBank/DDBJ whole genome shotgun (WGS) entry which is preliminary data.</text>
</comment>
<keyword evidence="10 12" id="KW-0408">Iron</keyword>
<comment type="PTM">
    <text evidence="12">Binds 4 heme groups per subunit.</text>
</comment>
<sequence length="189" mass="21549">MNAPKKPGRLWRPTKSKWLLGIPIGGFLAVIVGVIGVTAFHGVMDYTNTNEFCYGCHIGRDTIVEEYHESVHFKNRSGVIATCADCHVPKPFVDKMIVKVKATADIYYQLMETVTLENFEQERLRLAQHVWDDMSANDSRECRSCHIPENWDTDAQPIRVRTNHKQIETEGKTCIDCHQGVAHKRPVIE</sequence>
<dbReference type="SUPFAM" id="SSF48695">
    <property type="entry name" value="Multiheme cytochromes"/>
    <property type="match status" value="1"/>
</dbReference>
<dbReference type="PANTHER" id="PTHR30333">
    <property type="entry name" value="CYTOCHROME C-TYPE PROTEIN"/>
    <property type="match status" value="1"/>
</dbReference>
<evidence type="ECO:0000256" key="13">
    <source>
        <dbReference type="SAM" id="Phobius"/>
    </source>
</evidence>
<comment type="similarity">
    <text evidence="2">Belongs to the NapC/NirT/NrfH family.</text>
</comment>
<name>A0ABW4XQZ8_9GAMM</name>
<evidence type="ECO:0000256" key="10">
    <source>
        <dbReference type="ARBA" id="ARBA00023004"/>
    </source>
</evidence>
<evidence type="ECO:0000256" key="4">
    <source>
        <dbReference type="ARBA" id="ARBA00022475"/>
    </source>
</evidence>
<evidence type="ECO:0000259" key="14">
    <source>
        <dbReference type="Pfam" id="PF03264"/>
    </source>
</evidence>
<dbReference type="EMBL" id="JBHUHT010000017">
    <property type="protein sequence ID" value="MFD2097255.1"/>
    <property type="molecule type" value="Genomic_DNA"/>
</dbReference>